<dbReference type="PROSITE" id="PS50862">
    <property type="entry name" value="AA_TRNA_LIGASE_II"/>
    <property type="match status" value="1"/>
</dbReference>
<comment type="caution">
    <text evidence="12">The sequence shown here is derived from an EMBL/GenBank/DDBJ whole genome shotgun (WGS) entry which is preliminary data.</text>
</comment>
<accession>A0A4R3Z7N4</accession>
<dbReference type="RefSeq" id="WP_066443649.1">
    <property type="nucleotide sequence ID" value="NZ_CAUWFI010000003.1"/>
</dbReference>
<dbReference type="GO" id="GO:0000105">
    <property type="term" value="P:L-histidine biosynthetic process"/>
    <property type="evidence" value="ECO:0007669"/>
    <property type="project" value="UniProtKB-UniRule"/>
</dbReference>
<dbReference type="AlphaFoldDB" id="A0A4R3Z7N4"/>
<evidence type="ECO:0000256" key="3">
    <source>
        <dbReference type="ARBA" id="ARBA00005539"/>
    </source>
</evidence>
<dbReference type="InterPro" id="IPR006195">
    <property type="entry name" value="aa-tRNA-synth_II"/>
</dbReference>
<dbReference type="InterPro" id="IPR004517">
    <property type="entry name" value="HisZ"/>
</dbReference>
<keyword evidence="5 9" id="KW-0963">Cytoplasm</keyword>
<dbReference type="Proteomes" id="UP000295515">
    <property type="component" value="Unassembled WGS sequence"/>
</dbReference>
<dbReference type="PANTHER" id="PTHR43707:SF6">
    <property type="entry name" value="ATP PHOSPHORIBOSYLTRANSFERASE REGULATORY SUBUNIT"/>
    <property type="match status" value="1"/>
</dbReference>
<protein>
    <recommendedName>
        <fullName evidence="4 9">ATP phosphoribosyltransferase regulatory subunit</fullName>
    </recommendedName>
</protein>
<dbReference type="CDD" id="cd00773">
    <property type="entry name" value="HisRS-like_core"/>
    <property type="match status" value="1"/>
</dbReference>
<feature type="binding site" evidence="10">
    <location>
        <position position="127"/>
    </location>
    <ligand>
        <name>L-histidine</name>
        <dbReference type="ChEBI" id="CHEBI:57595"/>
    </ligand>
</feature>
<reference evidence="12 13" key="1">
    <citation type="submission" date="2019-03" db="EMBL/GenBank/DDBJ databases">
        <title>Genomic Encyclopedia of Type Strains, Phase IV (KMG-IV): sequencing the most valuable type-strain genomes for metagenomic binning, comparative biology and taxonomic classification.</title>
        <authorList>
            <person name="Goeker M."/>
        </authorList>
    </citation>
    <scope>NUCLEOTIDE SEQUENCE [LARGE SCALE GENOMIC DNA]</scope>
    <source>
        <strain evidence="12 13">DSM 29487</strain>
    </source>
</reference>
<dbReference type="InterPro" id="IPR045864">
    <property type="entry name" value="aa-tRNA-synth_II/BPL/LPL"/>
</dbReference>
<dbReference type="EMBL" id="SMCQ01000002">
    <property type="protein sequence ID" value="TCW02273.1"/>
    <property type="molecule type" value="Genomic_DNA"/>
</dbReference>
<keyword evidence="6 9" id="KW-0028">Amino-acid biosynthesis</keyword>
<dbReference type="UniPathway" id="UPA00031">
    <property type="reaction ID" value="UER00006"/>
</dbReference>
<keyword evidence="12" id="KW-0808">Transferase</keyword>
<dbReference type="PANTHER" id="PTHR43707">
    <property type="entry name" value="HISTIDYL-TRNA SYNTHETASE"/>
    <property type="match status" value="1"/>
</dbReference>
<evidence type="ECO:0000256" key="9">
    <source>
        <dbReference type="HAMAP-Rule" id="MF_00125"/>
    </source>
</evidence>
<dbReference type="Gene3D" id="3.30.930.10">
    <property type="entry name" value="Bira Bifunctional Protein, Domain 2"/>
    <property type="match status" value="1"/>
</dbReference>
<evidence type="ECO:0000256" key="10">
    <source>
        <dbReference type="PIRSR" id="PIRSR001549-1"/>
    </source>
</evidence>
<comment type="miscellaneous">
    <text evidence="9">This function is generally fulfilled by the C-terminal part of HisG, which is missing in some bacteria such as this one.</text>
</comment>
<evidence type="ECO:0000256" key="5">
    <source>
        <dbReference type="ARBA" id="ARBA00022490"/>
    </source>
</evidence>
<evidence type="ECO:0000256" key="6">
    <source>
        <dbReference type="ARBA" id="ARBA00022605"/>
    </source>
</evidence>
<comment type="pathway">
    <text evidence="2 9">Amino-acid biosynthesis; L-histidine biosynthesis; L-histidine from 5-phospho-alpha-D-ribose 1-diphosphate: step 1/9.</text>
</comment>
<evidence type="ECO:0000313" key="13">
    <source>
        <dbReference type="Proteomes" id="UP000295515"/>
    </source>
</evidence>
<feature type="binding site" evidence="10">
    <location>
        <begin position="81"/>
        <end position="83"/>
    </location>
    <ligand>
        <name>L-histidine</name>
        <dbReference type="ChEBI" id="CHEBI:57595"/>
    </ligand>
</feature>
<dbReference type="SUPFAM" id="SSF55681">
    <property type="entry name" value="Class II aaRS and biotin synthetases"/>
    <property type="match status" value="1"/>
</dbReference>
<feature type="binding site" evidence="10">
    <location>
        <begin position="264"/>
        <end position="265"/>
    </location>
    <ligand>
        <name>L-histidine</name>
        <dbReference type="ChEBI" id="CHEBI:57595"/>
    </ligand>
</feature>
<dbReference type="PIRSF" id="PIRSF001549">
    <property type="entry name" value="His-tRNA_synth"/>
    <property type="match status" value="1"/>
</dbReference>
<organism evidence="12 13">
    <name type="scientific">Longibaculum muris</name>
    <dbReference type="NCBI Taxonomy" id="1796628"/>
    <lineage>
        <taxon>Bacteria</taxon>
        <taxon>Bacillati</taxon>
        <taxon>Bacillota</taxon>
        <taxon>Erysipelotrichia</taxon>
        <taxon>Erysipelotrichales</taxon>
        <taxon>Coprobacillaceae</taxon>
        <taxon>Longibaculum</taxon>
    </lineage>
</organism>
<dbReference type="GO" id="GO:0006427">
    <property type="term" value="P:histidyl-tRNA aminoacylation"/>
    <property type="evidence" value="ECO:0007669"/>
    <property type="project" value="TreeGrafter"/>
</dbReference>
<evidence type="ECO:0000313" key="12">
    <source>
        <dbReference type="EMBL" id="TCW02273.1"/>
    </source>
</evidence>
<name>A0A4R3Z7N4_9FIRM</name>
<gene>
    <name evidence="9" type="primary">hisZ</name>
    <name evidence="12" type="ORF">EDD60_102239</name>
</gene>
<evidence type="ECO:0000256" key="8">
    <source>
        <dbReference type="ARBA" id="ARBA00025246"/>
    </source>
</evidence>
<keyword evidence="7 9" id="KW-0368">Histidine biosynthesis</keyword>
<sequence>MEEFKYLIPEESIDAIMDNVATLRTIENDLRQVFVKNGYLEVLMPSFEYVDLYNDMDIGIEEEKMFQYINYEGKRVALRTDFTVPLARLYSSKKEQGEKRYCYFGKVYRKEKRHKGRSSEFFQAGVELLGKAGYEGDIECLQVIQETLSSLQLKDIKIEMSSAKFYHRLLKLVDDESFVDILKKRDLSAIKKLIEKKQIQSPLKDLLIQLPRCFGDIDILKKMIAIIQDEELKAALKELENLYNHLNNKDVFSFDLAMTPSMKYYTGIMIKGYSPYSAETIINGGRYDRLMNHFHKDVPAIGFSYDLSHILNALEKEGESHD</sequence>
<feature type="binding site" evidence="10">
    <location>
        <position position="123"/>
    </location>
    <ligand>
        <name>L-histidine</name>
        <dbReference type="ChEBI" id="CHEBI:57595"/>
    </ligand>
</feature>
<dbReference type="GO" id="GO:0005737">
    <property type="term" value="C:cytoplasm"/>
    <property type="evidence" value="ECO:0007669"/>
    <property type="project" value="UniProtKB-SubCell"/>
</dbReference>
<dbReference type="GO" id="GO:0016757">
    <property type="term" value="F:glycosyltransferase activity"/>
    <property type="evidence" value="ECO:0007669"/>
    <property type="project" value="UniProtKB-KW"/>
</dbReference>
<dbReference type="InterPro" id="IPR041715">
    <property type="entry name" value="HisRS-like_core"/>
</dbReference>
<dbReference type="GeneID" id="98914472"/>
<keyword evidence="13" id="KW-1185">Reference proteome</keyword>
<keyword evidence="12" id="KW-0328">Glycosyltransferase</keyword>
<comment type="subunit">
    <text evidence="9">Heteromultimer composed of HisG and HisZ subunits.</text>
</comment>
<proteinExistence type="inferred from homology"/>
<feature type="domain" description="Aminoacyl-transfer RNA synthetases class-II family profile" evidence="11">
    <location>
        <begin position="26"/>
        <end position="291"/>
    </location>
</feature>
<evidence type="ECO:0000259" key="11">
    <source>
        <dbReference type="PROSITE" id="PS50862"/>
    </source>
</evidence>
<dbReference type="HAMAP" id="MF_00125">
    <property type="entry name" value="HisZ"/>
    <property type="match status" value="1"/>
</dbReference>
<dbReference type="Pfam" id="PF13393">
    <property type="entry name" value="tRNA-synt_His"/>
    <property type="match status" value="1"/>
</dbReference>
<evidence type="ECO:0000256" key="4">
    <source>
        <dbReference type="ARBA" id="ARBA00020397"/>
    </source>
</evidence>
<dbReference type="GO" id="GO:0140096">
    <property type="term" value="F:catalytic activity, acting on a protein"/>
    <property type="evidence" value="ECO:0007669"/>
    <property type="project" value="UniProtKB-ARBA"/>
</dbReference>
<comment type="subcellular location">
    <subcellularLocation>
        <location evidence="1 9">Cytoplasm</location>
    </subcellularLocation>
</comment>
<comment type="function">
    <text evidence="8 9">Required for the first step of histidine biosynthesis. May allow the feedback regulation of ATP phosphoribosyltransferase activity by histidine.</text>
</comment>
<dbReference type="InterPro" id="IPR004516">
    <property type="entry name" value="HisRS/HisZ"/>
</dbReference>
<evidence type="ECO:0000256" key="2">
    <source>
        <dbReference type="ARBA" id="ARBA00004667"/>
    </source>
</evidence>
<comment type="similarity">
    <text evidence="3 9">Belongs to the class-II aminoacyl-tRNA synthetase family. HisZ subfamily.</text>
</comment>
<evidence type="ECO:0000256" key="7">
    <source>
        <dbReference type="ARBA" id="ARBA00023102"/>
    </source>
</evidence>
<feature type="binding site" evidence="10">
    <location>
        <position position="109"/>
    </location>
    <ligand>
        <name>L-histidine</name>
        <dbReference type="ChEBI" id="CHEBI:57595"/>
    </ligand>
</feature>
<evidence type="ECO:0000256" key="1">
    <source>
        <dbReference type="ARBA" id="ARBA00004496"/>
    </source>
</evidence>
<dbReference type="GO" id="GO:0004821">
    <property type="term" value="F:histidine-tRNA ligase activity"/>
    <property type="evidence" value="ECO:0007669"/>
    <property type="project" value="TreeGrafter"/>
</dbReference>